<gene>
    <name evidence="2" type="ORF">GP644_05440</name>
</gene>
<protein>
    <submittedName>
        <fullName evidence="2">Uncharacterized protein</fullName>
    </submittedName>
</protein>
<keyword evidence="1" id="KW-0812">Transmembrane</keyword>
<reference evidence="2 3" key="1">
    <citation type="submission" date="2019-12" db="EMBL/GenBank/DDBJ databases">
        <authorList>
            <person name="Zhang Y.-J."/>
        </authorList>
    </citation>
    <scope>NUCLEOTIDE SEQUENCE [LARGE SCALE GENOMIC DNA]</scope>
    <source>
        <strain evidence="2 3">H18S-6</strain>
    </source>
</reference>
<accession>A0A6A4RNM6</accession>
<evidence type="ECO:0000313" key="2">
    <source>
        <dbReference type="EMBL" id="KAE9631749.1"/>
    </source>
</evidence>
<name>A0A6A4RNM6_9RHOB</name>
<dbReference type="RefSeq" id="WP_158977751.1">
    <property type="nucleotide sequence ID" value="NZ_WSFO01000002.1"/>
</dbReference>
<comment type="caution">
    <text evidence="2">The sequence shown here is derived from an EMBL/GenBank/DDBJ whole genome shotgun (WGS) entry which is preliminary data.</text>
</comment>
<keyword evidence="1" id="KW-0472">Membrane</keyword>
<feature type="transmembrane region" description="Helical" evidence="1">
    <location>
        <begin position="6"/>
        <end position="28"/>
    </location>
</feature>
<proteinExistence type="predicted"/>
<evidence type="ECO:0000313" key="3">
    <source>
        <dbReference type="Proteomes" id="UP000441586"/>
    </source>
</evidence>
<dbReference type="Proteomes" id="UP000441586">
    <property type="component" value="Unassembled WGS sequence"/>
</dbReference>
<evidence type="ECO:0000256" key="1">
    <source>
        <dbReference type="SAM" id="Phobius"/>
    </source>
</evidence>
<sequence length="185" mass="21100">MKFLRYGFLAIVAYIAFCVVLLISASVWSSSNTFLRIVNLWAKPDLFVWASSKDSFYQDVEINEMPLVKGEFFNSNTEPSVDEGEYYLVLLNGRKDLPPQSIRTLLDISDNSIEEALNGKNIKITVISSGFRLSWIPIFVRSRTVVLADISGFDVLYDGSCHRDIIYEMLVSFDKYLNVIKNCKL</sequence>
<dbReference type="EMBL" id="WSFO01000002">
    <property type="protein sequence ID" value="KAE9631749.1"/>
    <property type="molecule type" value="Genomic_DNA"/>
</dbReference>
<keyword evidence="1" id="KW-1133">Transmembrane helix</keyword>
<dbReference type="AlphaFoldDB" id="A0A6A4RNM6"/>
<organism evidence="2 3">
    <name type="scientific">Parasedimentitalea maritima</name>
    <dbReference type="NCBI Taxonomy" id="2578117"/>
    <lineage>
        <taxon>Bacteria</taxon>
        <taxon>Pseudomonadati</taxon>
        <taxon>Pseudomonadota</taxon>
        <taxon>Alphaproteobacteria</taxon>
        <taxon>Rhodobacterales</taxon>
        <taxon>Paracoccaceae</taxon>
        <taxon>Parasedimentitalea</taxon>
    </lineage>
</organism>